<keyword evidence="5 9" id="KW-0812">Transmembrane</keyword>
<comment type="subcellular location">
    <subcellularLocation>
        <location evidence="1 8">Cell membrane</location>
        <topology evidence="1 8">Multi-pass membrane protein</topology>
    </subcellularLocation>
</comment>
<dbReference type="PIRSF" id="PIRSF016661">
    <property type="entry name" value="BioY"/>
    <property type="match status" value="1"/>
</dbReference>
<dbReference type="EMBL" id="BMOF01000001">
    <property type="protein sequence ID" value="GGJ90955.1"/>
    <property type="molecule type" value="Genomic_DNA"/>
</dbReference>
<evidence type="ECO:0000256" key="1">
    <source>
        <dbReference type="ARBA" id="ARBA00004651"/>
    </source>
</evidence>
<accession>A0A8J3F7T7</accession>
<comment type="caution">
    <text evidence="10">The sequence shown here is derived from an EMBL/GenBank/DDBJ whole genome shotgun (WGS) entry which is preliminary data.</text>
</comment>
<dbReference type="GO" id="GO:0005886">
    <property type="term" value="C:plasma membrane"/>
    <property type="evidence" value="ECO:0007669"/>
    <property type="project" value="UniProtKB-SubCell"/>
</dbReference>
<evidence type="ECO:0000313" key="10">
    <source>
        <dbReference type="EMBL" id="GGJ90955.1"/>
    </source>
</evidence>
<evidence type="ECO:0000256" key="7">
    <source>
        <dbReference type="ARBA" id="ARBA00023136"/>
    </source>
</evidence>
<evidence type="ECO:0000256" key="8">
    <source>
        <dbReference type="PIRNR" id="PIRNR016661"/>
    </source>
</evidence>
<gene>
    <name evidence="10" type="primary">bioY</name>
    <name evidence="10" type="ORF">GCM10007043_00760</name>
</gene>
<keyword evidence="6 9" id="KW-1133">Transmembrane helix</keyword>
<comment type="similarity">
    <text evidence="2 8">Belongs to the BioY family.</text>
</comment>
<evidence type="ECO:0000313" key="11">
    <source>
        <dbReference type="Proteomes" id="UP000637720"/>
    </source>
</evidence>
<evidence type="ECO:0000256" key="9">
    <source>
        <dbReference type="SAM" id="Phobius"/>
    </source>
</evidence>
<reference evidence="10" key="1">
    <citation type="journal article" date="2014" name="Int. J. Syst. Evol. Microbiol.">
        <title>Complete genome sequence of Corynebacterium casei LMG S-19264T (=DSM 44701T), isolated from a smear-ripened cheese.</title>
        <authorList>
            <consortium name="US DOE Joint Genome Institute (JGI-PGF)"/>
            <person name="Walter F."/>
            <person name="Albersmeier A."/>
            <person name="Kalinowski J."/>
            <person name="Ruckert C."/>
        </authorList>
    </citation>
    <scope>NUCLEOTIDE SEQUENCE</scope>
    <source>
        <strain evidence="10">JCM 14719</strain>
    </source>
</reference>
<feature type="transmembrane region" description="Helical" evidence="9">
    <location>
        <begin position="158"/>
        <end position="179"/>
    </location>
</feature>
<dbReference type="PANTHER" id="PTHR34295">
    <property type="entry name" value="BIOTIN TRANSPORTER BIOY"/>
    <property type="match status" value="1"/>
</dbReference>
<keyword evidence="3 8" id="KW-0813">Transport</keyword>
<name>A0A8J3F7T7_9BACI</name>
<keyword evidence="11" id="KW-1185">Reference proteome</keyword>
<dbReference type="Pfam" id="PF02632">
    <property type="entry name" value="BioY"/>
    <property type="match status" value="1"/>
</dbReference>
<dbReference type="Gene3D" id="1.10.1760.20">
    <property type="match status" value="1"/>
</dbReference>
<keyword evidence="4 8" id="KW-1003">Cell membrane</keyword>
<proteinExistence type="inferred from homology"/>
<protein>
    <recommendedName>
        <fullName evidence="8">Biotin transporter</fullName>
    </recommendedName>
</protein>
<feature type="transmembrane region" description="Helical" evidence="9">
    <location>
        <begin position="92"/>
        <end position="110"/>
    </location>
</feature>
<dbReference type="Proteomes" id="UP000637720">
    <property type="component" value="Unassembled WGS sequence"/>
</dbReference>
<keyword evidence="7 8" id="KW-0472">Membrane</keyword>
<evidence type="ECO:0000256" key="4">
    <source>
        <dbReference type="ARBA" id="ARBA00022475"/>
    </source>
</evidence>
<dbReference type="GO" id="GO:0015225">
    <property type="term" value="F:biotin transmembrane transporter activity"/>
    <property type="evidence" value="ECO:0007669"/>
    <property type="project" value="UniProtKB-UniRule"/>
</dbReference>
<evidence type="ECO:0000256" key="3">
    <source>
        <dbReference type="ARBA" id="ARBA00022448"/>
    </source>
</evidence>
<feature type="transmembrane region" description="Helical" evidence="9">
    <location>
        <begin position="61"/>
        <end position="86"/>
    </location>
</feature>
<evidence type="ECO:0000256" key="2">
    <source>
        <dbReference type="ARBA" id="ARBA00010692"/>
    </source>
</evidence>
<sequence length="197" mass="19989">MRPSTFRLMRLVVAALFLAFVTVLGQVAIPLPFTPVPITGQTLGVMLAGALLGARLGFLSMALFVLLVAVGLPLLSSGKGGIGALLGPTGGYVLGFPVAAGVTGWLVERFEKGGRPVGPAKLFAAIAAGGLVVEYVLGASWLAVVASLTPVQALVNGVLPFIPGDVLKAVLAALLAAAIRRAYPVRQRLGGVPMGQA</sequence>
<feature type="transmembrane region" description="Helical" evidence="9">
    <location>
        <begin position="122"/>
        <end position="146"/>
    </location>
</feature>
<dbReference type="AlphaFoldDB" id="A0A8J3F7T7"/>
<reference evidence="10" key="2">
    <citation type="submission" date="2020-09" db="EMBL/GenBank/DDBJ databases">
        <authorList>
            <person name="Sun Q."/>
            <person name="Ohkuma M."/>
        </authorList>
    </citation>
    <scope>NUCLEOTIDE SEQUENCE</scope>
    <source>
        <strain evidence="10">JCM 14719</strain>
    </source>
</reference>
<organism evidence="10 11">
    <name type="scientific">Calditerricola satsumensis</name>
    <dbReference type="NCBI Taxonomy" id="373054"/>
    <lineage>
        <taxon>Bacteria</taxon>
        <taxon>Bacillati</taxon>
        <taxon>Bacillota</taxon>
        <taxon>Bacilli</taxon>
        <taxon>Bacillales</taxon>
        <taxon>Bacillaceae</taxon>
        <taxon>Calditerricola</taxon>
    </lineage>
</organism>
<dbReference type="InterPro" id="IPR003784">
    <property type="entry name" value="BioY"/>
</dbReference>
<evidence type="ECO:0000256" key="5">
    <source>
        <dbReference type="ARBA" id="ARBA00022692"/>
    </source>
</evidence>
<evidence type="ECO:0000256" key="6">
    <source>
        <dbReference type="ARBA" id="ARBA00022989"/>
    </source>
</evidence>
<dbReference type="PANTHER" id="PTHR34295:SF4">
    <property type="entry name" value="BIOTIN TRANSPORTER BIOY-RELATED"/>
    <property type="match status" value="1"/>
</dbReference>